<keyword evidence="10" id="KW-1185">Reference proteome</keyword>
<reference evidence="9 10" key="1">
    <citation type="submission" date="2020-08" db="EMBL/GenBank/DDBJ databases">
        <title>Sequencing the genomes of 1000 actinobacteria strains.</title>
        <authorList>
            <person name="Klenk H.-P."/>
        </authorList>
    </citation>
    <scope>NUCLEOTIDE SEQUENCE [LARGE SCALE GENOMIC DNA]</scope>
    <source>
        <strain evidence="9 10">DSM 45582</strain>
    </source>
</reference>
<comment type="caution">
    <text evidence="9">The sequence shown here is derived from an EMBL/GenBank/DDBJ whole genome shotgun (WGS) entry which is preliminary data.</text>
</comment>
<comment type="similarity">
    <text evidence="7">Belongs to the binding-protein-dependent transport system permease family.</text>
</comment>
<keyword evidence="6 7" id="KW-0472">Membrane</keyword>
<comment type="subcellular location">
    <subcellularLocation>
        <location evidence="1 7">Cell membrane</location>
        <topology evidence="1 7">Multi-pass membrane protein</topology>
    </subcellularLocation>
</comment>
<dbReference type="InterPro" id="IPR035906">
    <property type="entry name" value="MetI-like_sf"/>
</dbReference>
<evidence type="ECO:0000256" key="5">
    <source>
        <dbReference type="ARBA" id="ARBA00022989"/>
    </source>
</evidence>
<dbReference type="EMBL" id="JACHIV010000001">
    <property type="protein sequence ID" value="MBB5068844.1"/>
    <property type="molecule type" value="Genomic_DNA"/>
</dbReference>
<keyword evidence="4 7" id="KW-0812">Transmembrane</keyword>
<dbReference type="PANTHER" id="PTHR43163:SF6">
    <property type="entry name" value="DIPEPTIDE TRANSPORT SYSTEM PERMEASE PROTEIN DPPB-RELATED"/>
    <property type="match status" value="1"/>
</dbReference>
<sequence>MTAVELPEPRTGSGRRVARWIAARAAGALIVLWAAASGTFLIQALMPGDRATLLLNQSSGENRERTPEELAPVNAQYGFDDPLPVQYWNYFAGLLRGDLGTSYQLHRPVLGLILEQITPTLVLACAALVLAWAFAVVITVLTAGRGRWLTAIGSGLETVAAALPHYWLAAILLVVFAIELPLLPVEGRGGALGLVLPALTLALPLSGFLGQVTRDEFTAVLDRPFVLSARARGMSDLRVRVRHVLRHSLLPAVSLSGWAIGALFSGAVIAETVFVRPGIGQVLVQAANSRDIPLVGGIVLFVAVVYVLANLIVDALYALIDPTLGDS</sequence>
<dbReference type="InterPro" id="IPR000515">
    <property type="entry name" value="MetI-like"/>
</dbReference>
<evidence type="ECO:0000256" key="7">
    <source>
        <dbReference type="RuleBase" id="RU363032"/>
    </source>
</evidence>
<dbReference type="InterPro" id="IPR045621">
    <property type="entry name" value="BPD_transp_1_N"/>
</dbReference>
<keyword evidence="3" id="KW-1003">Cell membrane</keyword>
<dbReference type="GO" id="GO:0005886">
    <property type="term" value="C:plasma membrane"/>
    <property type="evidence" value="ECO:0007669"/>
    <property type="project" value="UniProtKB-SubCell"/>
</dbReference>
<evidence type="ECO:0000256" key="2">
    <source>
        <dbReference type="ARBA" id="ARBA00022448"/>
    </source>
</evidence>
<organism evidence="9 10">
    <name type="scientific">Saccharopolyspora gloriosae</name>
    <dbReference type="NCBI Taxonomy" id="455344"/>
    <lineage>
        <taxon>Bacteria</taxon>
        <taxon>Bacillati</taxon>
        <taxon>Actinomycetota</taxon>
        <taxon>Actinomycetes</taxon>
        <taxon>Pseudonocardiales</taxon>
        <taxon>Pseudonocardiaceae</taxon>
        <taxon>Saccharopolyspora</taxon>
    </lineage>
</organism>
<evidence type="ECO:0000256" key="3">
    <source>
        <dbReference type="ARBA" id="ARBA00022475"/>
    </source>
</evidence>
<keyword evidence="5 7" id="KW-1133">Transmembrane helix</keyword>
<dbReference type="AlphaFoldDB" id="A0A840NB70"/>
<dbReference type="RefSeq" id="WP_184478611.1">
    <property type="nucleotide sequence ID" value="NZ_JACHIV010000001.1"/>
</dbReference>
<feature type="domain" description="ABC transmembrane type-1" evidence="8">
    <location>
        <begin position="117"/>
        <end position="317"/>
    </location>
</feature>
<feature type="transmembrane region" description="Helical" evidence="7">
    <location>
        <begin position="21"/>
        <end position="46"/>
    </location>
</feature>
<dbReference type="Proteomes" id="UP000580474">
    <property type="component" value="Unassembled WGS sequence"/>
</dbReference>
<dbReference type="PANTHER" id="PTHR43163">
    <property type="entry name" value="DIPEPTIDE TRANSPORT SYSTEM PERMEASE PROTEIN DPPB-RELATED"/>
    <property type="match status" value="1"/>
</dbReference>
<dbReference type="Gene3D" id="1.10.3720.10">
    <property type="entry name" value="MetI-like"/>
    <property type="match status" value="1"/>
</dbReference>
<keyword evidence="2 7" id="KW-0813">Transport</keyword>
<feature type="transmembrane region" description="Helical" evidence="7">
    <location>
        <begin position="294"/>
        <end position="320"/>
    </location>
</feature>
<dbReference type="Pfam" id="PF00528">
    <property type="entry name" value="BPD_transp_1"/>
    <property type="match status" value="1"/>
</dbReference>
<evidence type="ECO:0000313" key="9">
    <source>
        <dbReference type="EMBL" id="MBB5068844.1"/>
    </source>
</evidence>
<evidence type="ECO:0000259" key="8">
    <source>
        <dbReference type="PROSITE" id="PS50928"/>
    </source>
</evidence>
<dbReference type="PROSITE" id="PS50928">
    <property type="entry name" value="ABC_TM1"/>
    <property type="match status" value="1"/>
</dbReference>
<feature type="transmembrane region" description="Helical" evidence="7">
    <location>
        <begin position="248"/>
        <end position="274"/>
    </location>
</feature>
<feature type="transmembrane region" description="Helical" evidence="7">
    <location>
        <begin position="121"/>
        <end position="143"/>
    </location>
</feature>
<feature type="transmembrane region" description="Helical" evidence="7">
    <location>
        <begin position="190"/>
        <end position="209"/>
    </location>
</feature>
<evidence type="ECO:0000313" key="10">
    <source>
        <dbReference type="Proteomes" id="UP000580474"/>
    </source>
</evidence>
<dbReference type="SUPFAM" id="SSF161098">
    <property type="entry name" value="MetI-like"/>
    <property type="match status" value="1"/>
</dbReference>
<name>A0A840NB70_9PSEU</name>
<dbReference type="CDD" id="cd06261">
    <property type="entry name" value="TM_PBP2"/>
    <property type="match status" value="1"/>
</dbReference>
<protein>
    <submittedName>
        <fullName evidence="9">Peptide/nickel transport system permease protein</fullName>
    </submittedName>
</protein>
<proteinExistence type="inferred from homology"/>
<evidence type="ECO:0000256" key="6">
    <source>
        <dbReference type="ARBA" id="ARBA00023136"/>
    </source>
</evidence>
<evidence type="ECO:0000256" key="4">
    <source>
        <dbReference type="ARBA" id="ARBA00022692"/>
    </source>
</evidence>
<evidence type="ECO:0000256" key="1">
    <source>
        <dbReference type="ARBA" id="ARBA00004651"/>
    </source>
</evidence>
<feature type="transmembrane region" description="Helical" evidence="7">
    <location>
        <begin position="155"/>
        <end position="178"/>
    </location>
</feature>
<gene>
    <name evidence="9" type="ORF">BJ969_001932</name>
</gene>
<dbReference type="GO" id="GO:0071916">
    <property type="term" value="F:dipeptide transmembrane transporter activity"/>
    <property type="evidence" value="ECO:0007669"/>
    <property type="project" value="TreeGrafter"/>
</dbReference>
<accession>A0A840NB70</accession>
<dbReference type="Pfam" id="PF19300">
    <property type="entry name" value="BPD_transp_1_N"/>
    <property type="match status" value="1"/>
</dbReference>